<dbReference type="EC" id="2.3.1.30" evidence="3"/>
<dbReference type="Proteomes" id="UP000030140">
    <property type="component" value="Unassembled WGS sequence"/>
</dbReference>
<dbReference type="RefSeq" id="WP_035328067.1">
    <property type="nucleotide sequence ID" value="NZ_CP015125.1"/>
</dbReference>
<dbReference type="SUPFAM" id="SSF51161">
    <property type="entry name" value="Trimeric LpxA-like enzymes"/>
    <property type="match status" value="1"/>
</dbReference>
<dbReference type="KEGG" id="ddo:I597_1532"/>
<dbReference type="GO" id="GO:0005737">
    <property type="term" value="C:cytoplasm"/>
    <property type="evidence" value="ECO:0007669"/>
    <property type="project" value="InterPro"/>
</dbReference>
<comment type="similarity">
    <text evidence="3">Belongs to the transferase hexapeptide repeat family.</text>
</comment>
<reference evidence="5 6" key="1">
    <citation type="submission" date="2014-10" db="EMBL/GenBank/DDBJ databases">
        <title>Draft genome sequence of the proteorhodopsin-containing marine bacterium Dokdonia donghaensis.</title>
        <authorList>
            <person name="Gomez-Consarnau L."/>
            <person name="Gonzalez J.M."/>
            <person name="Riedel T."/>
            <person name="Jaenicke S."/>
            <person name="Wagner-Doebler I."/>
            <person name="Fuhrman J.A."/>
        </authorList>
    </citation>
    <scope>NUCLEOTIDE SEQUENCE [LARGE SCALE GENOMIC DNA]</scope>
    <source>
        <strain evidence="5 6">DSW-1</strain>
    </source>
</reference>
<dbReference type="CDD" id="cd03354">
    <property type="entry name" value="LbH_SAT"/>
    <property type="match status" value="1"/>
</dbReference>
<evidence type="ECO:0000256" key="3">
    <source>
        <dbReference type="PIRNR" id="PIRNR000441"/>
    </source>
</evidence>
<proteinExistence type="inferred from homology"/>
<name>A0A0A2GWU6_9FLAO</name>
<keyword evidence="6" id="KW-1185">Reference proteome</keyword>
<gene>
    <name evidence="5" type="ORF">NV36_13255</name>
</gene>
<keyword evidence="1 3" id="KW-0808">Transferase</keyword>
<evidence type="ECO:0000256" key="2">
    <source>
        <dbReference type="ARBA" id="ARBA00023315"/>
    </source>
</evidence>
<dbReference type="PIRSF" id="PIRSF000441">
    <property type="entry name" value="CysE"/>
    <property type="match status" value="1"/>
</dbReference>
<keyword evidence="2 3" id="KW-0012">Acyltransferase</keyword>
<accession>A0A0A2GWU6</accession>
<dbReference type="InterPro" id="IPR005881">
    <property type="entry name" value="Ser_O-AcTrfase"/>
</dbReference>
<comment type="catalytic activity">
    <reaction evidence="3">
        <text>L-serine + acetyl-CoA = O-acetyl-L-serine + CoA</text>
        <dbReference type="Rhea" id="RHEA:24560"/>
        <dbReference type="ChEBI" id="CHEBI:33384"/>
        <dbReference type="ChEBI" id="CHEBI:57287"/>
        <dbReference type="ChEBI" id="CHEBI:57288"/>
        <dbReference type="ChEBI" id="CHEBI:58340"/>
        <dbReference type="EC" id="2.3.1.30"/>
    </reaction>
</comment>
<dbReference type="InterPro" id="IPR045304">
    <property type="entry name" value="LbH_SAT"/>
</dbReference>
<dbReference type="PATRIC" id="fig|1300343.5.peg.1541"/>
<dbReference type="AlphaFoldDB" id="A0A0A2GWU6"/>
<evidence type="ECO:0000256" key="4">
    <source>
        <dbReference type="SAM" id="Phobius"/>
    </source>
</evidence>
<evidence type="ECO:0000313" key="6">
    <source>
        <dbReference type="Proteomes" id="UP000030140"/>
    </source>
</evidence>
<keyword evidence="4" id="KW-0472">Membrane</keyword>
<dbReference type="GO" id="GO:0009001">
    <property type="term" value="F:serine O-acetyltransferase activity"/>
    <property type="evidence" value="ECO:0007669"/>
    <property type="project" value="UniProtKB-EC"/>
</dbReference>
<organism evidence="5 6">
    <name type="scientific">Dokdonia donghaensis DSW-1</name>
    <dbReference type="NCBI Taxonomy" id="1300343"/>
    <lineage>
        <taxon>Bacteria</taxon>
        <taxon>Pseudomonadati</taxon>
        <taxon>Bacteroidota</taxon>
        <taxon>Flavobacteriia</taxon>
        <taxon>Flavobacteriales</taxon>
        <taxon>Flavobacteriaceae</taxon>
        <taxon>Dokdonia</taxon>
    </lineage>
</organism>
<dbReference type="EMBL" id="JSAQ01000001">
    <property type="protein sequence ID" value="KGO07712.1"/>
    <property type="molecule type" value="Genomic_DNA"/>
</dbReference>
<evidence type="ECO:0000256" key="1">
    <source>
        <dbReference type="ARBA" id="ARBA00022679"/>
    </source>
</evidence>
<comment type="caution">
    <text evidence="5">The sequence shown here is derived from an EMBL/GenBank/DDBJ whole genome shotgun (WGS) entry which is preliminary data.</text>
</comment>
<dbReference type="Gene3D" id="2.160.10.10">
    <property type="entry name" value="Hexapeptide repeat proteins"/>
    <property type="match status" value="1"/>
</dbReference>
<dbReference type="InterPro" id="IPR011004">
    <property type="entry name" value="Trimer_LpxA-like_sf"/>
</dbReference>
<keyword evidence="4" id="KW-0812">Transmembrane</keyword>
<feature type="transmembrane region" description="Helical" evidence="4">
    <location>
        <begin position="20"/>
        <end position="37"/>
    </location>
</feature>
<sequence>MRYKKDIQRYKEYSKSSALLLVLTQQGLWALFVYRFFNAIYRSTMPKIVKAPLLVVGVFFQKWIEVITGITLPYAATIGEGLYIGHYSGIIISPETVIGKHCNISQGVTIGVSGRGAHRGVPTIGNRVYMAAGAVIAGGINVGDGAVIGANSLVITDVKEGTTVLGVPAKMVSAKDSKDYI</sequence>
<dbReference type="GO" id="GO:0006535">
    <property type="term" value="P:cysteine biosynthetic process from serine"/>
    <property type="evidence" value="ECO:0007669"/>
    <property type="project" value="InterPro"/>
</dbReference>
<evidence type="ECO:0000313" key="5">
    <source>
        <dbReference type="EMBL" id="KGO07712.1"/>
    </source>
</evidence>
<dbReference type="OrthoDB" id="9814490at2"/>
<keyword evidence="4" id="KW-1133">Transmembrane helix</keyword>
<dbReference type="PANTHER" id="PTHR42811">
    <property type="entry name" value="SERINE ACETYLTRANSFERASE"/>
    <property type="match status" value="1"/>
</dbReference>
<protein>
    <recommendedName>
        <fullName evidence="3">Serine acetyltransferase</fullName>
        <ecNumber evidence="3">2.3.1.30</ecNumber>
    </recommendedName>
</protein>